<feature type="compositionally biased region" description="Basic and acidic residues" evidence="1">
    <location>
        <begin position="218"/>
        <end position="229"/>
    </location>
</feature>
<feature type="region of interest" description="Disordered" evidence="1">
    <location>
        <begin position="421"/>
        <end position="447"/>
    </location>
</feature>
<feature type="region of interest" description="Disordered" evidence="1">
    <location>
        <begin position="103"/>
        <end position="123"/>
    </location>
</feature>
<dbReference type="InParanoid" id="A0A077ZRD5"/>
<feature type="region of interest" description="Disordered" evidence="1">
    <location>
        <begin position="460"/>
        <end position="492"/>
    </location>
</feature>
<feature type="compositionally biased region" description="Basic residues" evidence="1">
    <location>
        <begin position="461"/>
        <end position="471"/>
    </location>
</feature>
<feature type="compositionally biased region" description="Low complexity" evidence="1">
    <location>
        <begin position="54"/>
        <end position="65"/>
    </location>
</feature>
<organism evidence="2 3">
    <name type="scientific">Stylonychia lemnae</name>
    <name type="common">Ciliate</name>
    <dbReference type="NCBI Taxonomy" id="5949"/>
    <lineage>
        <taxon>Eukaryota</taxon>
        <taxon>Sar</taxon>
        <taxon>Alveolata</taxon>
        <taxon>Ciliophora</taxon>
        <taxon>Intramacronucleata</taxon>
        <taxon>Spirotrichea</taxon>
        <taxon>Stichotrichia</taxon>
        <taxon>Sporadotrichida</taxon>
        <taxon>Oxytrichidae</taxon>
        <taxon>Stylonychinae</taxon>
        <taxon>Stylonychia</taxon>
    </lineage>
</organism>
<dbReference type="EMBL" id="CCKQ01001376">
    <property type="protein sequence ID" value="CDW72483.1"/>
    <property type="molecule type" value="Genomic_DNA"/>
</dbReference>
<feature type="region of interest" description="Disordered" evidence="1">
    <location>
        <begin position="49"/>
        <end position="71"/>
    </location>
</feature>
<name>A0A077ZRD5_STYLE</name>
<evidence type="ECO:0000313" key="3">
    <source>
        <dbReference type="Proteomes" id="UP000039865"/>
    </source>
</evidence>
<gene>
    <name evidence="2" type="primary">Contig4677.g4995</name>
    <name evidence="2" type="ORF">STYLEM_1444</name>
</gene>
<protein>
    <submittedName>
        <fullName evidence="2">Uncharacterized protein</fullName>
    </submittedName>
</protein>
<keyword evidence="3" id="KW-1185">Reference proteome</keyword>
<evidence type="ECO:0000313" key="2">
    <source>
        <dbReference type="EMBL" id="CDW72483.1"/>
    </source>
</evidence>
<feature type="compositionally biased region" description="Low complexity" evidence="1">
    <location>
        <begin position="103"/>
        <end position="118"/>
    </location>
</feature>
<reference evidence="2 3" key="1">
    <citation type="submission" date="2014-06" db="EMBL/GenBank/DDBJ databases">
        <authorList>
            <person name="Swart Estienne"/>
        </authorList>
    </citation>
    <scope>NUCLEOTIDE SEQUENCE [LARGE SCALE GENOMIC DNA]</scope>
    <source>
        <strain evidence="2 3">130c</strain>
    </source>
</reference>
<dbReference type="AlphaFoldDB" id="A0A077ZRD5"/>
<dbReference type="Proteomes" id="UP000039865">
    <property type="component" value="Unassembled WGS sequence"/>
</dbReference>
<sequence length="583" mass="67173">MSTFINDLMMDEPAFSKRLSHAQVKSIDLSLNILQQEVTQMNQNYRLIPRRPPQKQLKAKSQSESSQKKVKDSFNRCQIINNIQREGRDSYIRYLTEDYSTKQNTNSAQAHQHQNQNTDRNNKENLQQIDGIKLQFNDDIYMMSRASKRYSLNDQNIKSQKNKLIDFPKDNNSQNINLKLRLSLLAEKQKSERGSESKSLKKVMTELVKRLKSKDRHNRSVEDVSKRDQVVQTKQNPKDISNIKVVEEFSHLSMVPLRTDKQQSHAISHNQSSGIDTHQIRSIFELPQDHLDFSSVQYKQPSYKQSICTSRACSTPGQAECLNIVIDQNNQVPNTIRNISSVCSTAKQVKKVRIQNDQHSQHQSSKPYSQLDSISLQDSKQGMKVFDIDQIKMLGSLIELMSQESNRKFVEKHNLCRSELDSQVQLTRRNSNKRDQQSQRSGKKSEFTTFSQYNKAAVFQKHQKIEKRKRSQASSKKSEGTGNQSLGLLSSNKKALNQSDTVNQTNSSSYIKIKLNNRIIDLKELVRICKNHCHNCQDFSKNVKTKSQVLQDQTPSKINKSLHSTKFSNLKKQKLIDISGKLI</sequence>
<feature type="compositionally biased region" description="Polar residues" evidence="1">
    <location>
        <begin position="480"/>
        <end position="492"/>
    </location>
</feature>
<proteinExistence type="predicted"/>
<evidence type="ECO:0000256" key="1">
    <source>
        <dbReference type="SAM" id="MobiDB-lite"/>
    </source>
</evidence>
<accession>A0A077ZRD5</accession>
<feature type="region of interest" description="Disordered" evidence="1">
    <location>
        <begin position="212"/>
        <end position="236"/>
    </location>
</feature>